<dbReference type="PANTHER" id="PTHR33362:SF3">
    <property type="entry name" value="SIALIC ACID TRAP TRANSPORTER PERMEASE PROTEIN SIAT"/>
    <property type="match status" value="1"/>
</dbReference>
<keyword evidence="2" id="KW-1003">Cell membrane</keyword>
<name>A0A4R8MBM8_9BACT</name>
<feature type="transmembrane region" description="Helical" evidence="7">
    <location>
        <begin position="398"/>
        <end position="419"/>
    </location>
</feature>
<dbReference type="Proteomes" id="UP000295066">
    <property type="component" value="Unassembled WGS sequence"/>
</dbReference>
<feature type="transmembrane region" description="Helical" evidence="7">
    <location>
        <begin position="276"/>
        <end position="292"/>
    </location>
</feature>
<dbReference type="InterPro" id="IPR004681">
    <property type="entry name" value="TRAP_DctM"/>
</dbReference>
<gene>
    <name evidence="9" type="ORF">C8D99_102104</name>
</gene>
<dbReference type="GO" id="GO:0022857">
    <property type="term" value="F:transmembrane transporter activity"/>
    <property type="evidence" value="ECO:0007669"/>
    <property type="project" value="TreeGrafter"/>
</dbReference>
<dbReference type="PANTHER" id="PTHR33362">
    <property type="entry name" value="SIALIC ACID TRAP TRANSPORTER PERMEASE PROTEIN SIAT-RELATED"/>
    <property type="match status" value="1"/>
</dbReference>
<dbReference type="Pfam" id="PF06808">
    <property type="entry name" value="DctM"/>
    <property type="match status" value="1"/>
</dbReference>
<feature type="transmembrane region" description="Helical" evidence="7">
    <location>
        <begin position="341"/>
        <end position="366"/>
    </location>
</feature>
<reference evidence="9 10" key="1">
    <citation type="submission" date="2019-03" db="EMBL/GenBank/DDBJ databases">
        <title>Genomic Encyclopedia of Type Strains, Phase IV (KMG-IV): sequencing the most valuable type-strain genomes for metagenomic binning, comparative biology and taxonomic classification.</title>
        <authorList>
            <person name="Goeker M."/>
        </authorList>
    </citation>
    <scope>NUCLEOTIDE SEQUENCE [LARGE SCALE GENOMIC DNA]</scope>
    <source>
        <strain evidence="9 10">DSM 25964</strain>
    </source>
</reference>
<keyword evidence="6 7" id="KW-0472">Membrane</keyword>
<keyword evidence="10" id="KW-1185">Reference proteome</keyword>
<dbReference type="PIRSF" id="PIRSF006066">
    <property type="entry name" value="HI0050"/>
    <property type="match status" value="1"/>
</dbReference>
<feature type="transmembrane region" description="Helical" evidence="7">
    <location>
        <begin position="211"/>
        <end position="233"/>
    </location>
</feature>
<dbReference type="AlphaFoldDB" id="A0A4R8MBM8"/>
<evidence type="ECO:0000256" key="3">
    <source>
        <dbReference type="ARBA" id="ARBA00022519"/>
    </source>
</evidence>
<dbReference type="GO" id="GO:0005886">
    <property type="term" value="C:plasma membrane"/>
    <property type="evidence" value="ECO:0007669"/>
    <property type="project" value="UniProtKB-SubCell"/>
</dbReference>
<feature type="domain" description="TRAP C4-dicarboxylate transport system permease DctM subunit" evidence="8">
    <location>
        <begin position="8"/>
        <end position="414"/>
    </location>
</feature>
<dbReference type="InterPro" id="IPR010656">
    <property type="entry name" value="DctM"/>
</dbReference>
<feature type="transmembrane region" description="Helical" evidence="7">
    <location>
        <begin position="312"/>
        <end position="329"/>
    </location>
</feature>
<dbReference type="EMBL" id="SORI01000002">
    <property type="protein sequence ID" value="TDY63123.1"/>
    <property type="molecule type" value="Genomic_DNA"/>
</dbReference>
<keyword evidence="5 7" id="KW-1133">Transmembrane helix</keyword>
<evidence type="ECO:0000313" key="10">
    <source>
        <dbReference type="Proteomes" id="UP000295066"/>
    </source>
</evidence>
<dbReference type="NCBIfam" id="TIGR00786">
    <property type="entry name" value="dctM"/>
    <property type="match status" value="1"/>
</dbReference>
<dbReference type="RefSeq" id="WP_133955990.1">
    <property type="nucleotide sequence ID" value="NZ_SORI01000002.1"/>
</dbReference>
<sequence>MSILLAAFFIGFLLLGVPIIVALGLSCIFSVVITGAADIAVLVQNMFNAGNSFALMAVPFFILAGNIMSEGGVSRRLVNLAGAFFGRMSGGLALVATAASTFFGALSGSAPATTAAIGGVMIKPMVEKGYDKNFAGAVVAASGTIGLIIPPSLTMVLYGVSTGVSIGALFLGGIIPGIIICIALMIVEYIISVKRGYRGEEKTSMKTILKYCREAVFAIFMPVLILGGIYAGIFTPTESAAVAVVYGLIVGLFIHREISFRDLPKLILKSAKSTALVMYLMVTAEVLSFVLVSEQIPQTIASSILGFSNNAIVVQLIMVLILLIIGTFLNNTAAMVLMAPIFYPIITSLGIDPLFFGIIMVIALAIGHNTPPVGMCLFIACDIGNIKLESLVKEVMPLVAAMIVVVVALNFFPEVILYLPNMMK</sequence>
<comment type="subcellular location">
    <subcellularLocation>
        <location evidence="1">Cell inner membrane</location>
        <topology evidence="1">Multi-pass membrane protein</topology>
    </subcellularLocation>
</comment>
<protein>
    <submittedName>
        <fullName evidence="9">C4-dicarboxylate transporter DctM subunit</fullName>
    </submittedName>
</protein>
<evidence type="ECO:0000259" key="8">
    <source>
        <dbReference type="Pfam" id="PF06808"/>
    </source>
</evidence>
<evidence type="ECO:0000256" key="2">
    <source>
        <dbReference type="ARBA" id="ARBA00022475"/>
    </source>
</evidence>
<feature type="transmembrane region" description="Helical" evidence="7">
    <location>
        <begin position="77"/>
        <end position="96"/>
    </location>
</feature>
<evidence type="ECO:0000256" key="7">
    <source>
        <dbReference type="SAM" id="Phobius"/>
    </source>
</evidence>
<evidence type="ECO:0000313" key="9">
    <source>
        <dbReference type="EMBL" id="TDY63123.1"/>
    </source>
</evidence>
<feature type="transmembrane region" description="Helical" evidence="7">
    <location>
        <begin position="166"/>
        <end position="191"/>
    </location>
</feature>
<dbReference type="OrthoDB" id="370245at2"/>
<evidence type="ECO:0000256" key="5">
    <source>
        <dbReference type="ARBA" id="ARBA00022989"/>
    </source>
</evidence>
<keyword evidence="4 7" id="KW-0812">Transmembrane</keyword>
<feature type="transmembrane region" description="Helical" evidence="7">
    <location>
        <begin position="46"/>
        <end position="65"/>
    </location>
</feature>
<keyword evidence="3" id="KW-0997">Cell inner membrane</keyword>
<evidence type="ECO:0000256" key="4">
    <source>
        <dbReference type="ARBA" id="ARBA00022692"/>
    </source>
</evidence>
<accession>A0A4R8MBM8</accession>
<proteinExistence type="predicted"/>
<feature type="transmembrane region" description="Helical" evidence="7">
    <location>
        <begin position="134"/>
        <end position="160"/>
    </location>
</feature>
<organism evidence="9 10">
    <name type="scientific">Aminivibrio pyruvatiphilus</name>
    <dbReference type="NCBI Taxonomy" id="1005740"/>
    <lineage>
        <taxon>Bacteria</taxon>
        <taxon>Thermotogati</taxon>
        <taxon>Synergistota</taxon>
        <taxon>Synergistia</taxon>
        <taxon>Synergistales</taxon>
        <taxon>Aminobacteriaceae</taxon>
        <taxon>Aminivibrio</taxon>
    </lineage>
</organism>
<evidence type="ECO:0000256" key="1">
    <source>
        <dbReference type="ARBA" id="ARBA00004429"/>
    </source>
</evidence>
<comment type="caution">
    <text evidence="9">The sequence shown here is derived from an EMBL/GenBank/DDBJ whole genome shotgun (WGS) entry which is preliminary data.</text>
</comment>
<evidence type="ECO:0000256" key="6">
    <source>
        <dbReference type="ARBA" id="ARBA00023136"/>
    </source>
</evidence>
<feature type="transmembrane region" description="Helical" evidence="7">
    <location>
        <begin position="239"/>
        <end position="255"/>
    </location>
</feature>